<reference evidence="1 2" key="1">
    <citation type="submission" date="2020-02" db="EMBL/GenBank/DDBJ databases">
        <title>complete genome sequence of Rhodobacteraceae bacterium.</title>
        <authorList>
            <person name="Park J."/>
            <person name="Kim Y.-S."/>
            <person name="Kim K.-H."/>
        </authorList>
    </citation>
    <scope>NUCLEOTIDE SEQUENCE [LARGE SCALE GENOMIC DNA]</scope>
    <source>
        <strain evidence="1 2">RR4-56</strain>
    </source>
</reference>
<organism evidence="1 2">
    <name type="scientific">Pikeienuella piscinae</name>
    <dbReference type="NCBI Taxonomy" id="2748098"/>
    <lineage>
        <taxon>Bacteria</taxon>
        <taxon>Pseudomonadati</taxon>
        <taxon>Pseudomonadota</taxon>
        <taxon>Alphaproteobacteria</taxon>
        <taxon>Rhodobacterales</taxon>
        <taxon>Paracoccaceae</taxon>
        <taxon>Pikeienuella</taxon>
    </lineage>
</organism>
<dbReference type="RefSeq" id="WP_165098863.1">
    <property type="nucleotide sequence ID" value="NZ_CP049056.1"/>
</dbReference>
<dbReference type="Pfam" id="PF00702">
    <property type="entry name" value="Hydrolase"/>
    <property type="match status" value="1"/>
</dbReference>
<name>A0A7L5BXC9_9RHOB</name>
<dbReference type="SUPFAM" id="SSF56784">
    <property type="entry name" value="HAD-like"/>
    <property type="match status" value="1"/>
</dbReference>
<dbReference type="SFLD" id="SFLDS00003">
    <property type="entry name" value="Haloacid_Dehalogenase"/>
    <property type="match status" value="1"/>
</dbReference>
<dbReference type="Gene3D" id="3.40.50.1000">
    <property type="entry name" value="HAD superfamily/HAD-like"/>
    <property type="match status" value="1"/>
</dbReference>
<evidence type="ECO:0000313" key="1">
    <source>
        <dbReference type="EMBL" id="QIE56091.1"/>
    </source>
</evidence>
<dbReference type="InterPro" id="IPR006439">
    <property type="entry name" value="HAD-SF_hydro_IA"/>
</dbReference>
<dbReference type="PANTHER" id="PTHR43611:SF3">
    <property type="entry name" value="FLAVIN MONONUCLEOTIDE HYDROLASE 1, CHLOROPLATIC"/>
    <property type="match status" value="1"/>
</dbReference>
<dbReference type="NCBIfam" id="TIGR01509">
    <property type="entry name" value="HAD-SF-IA-v3"/>
    <property type="match status" value="1"/>
</dbReference>
<dbReference type="InterPro" id="IPR036412">
    <property type="entry name" value="HAD-like_sf"/>
</dbReference>
<dbReference type="EMBL" id="CP049056">
    <property type="protein sequence ID" value="QIE56091.1"/>
    <property type="molecule type" value="Genomic_DNA"/>
</dbReference>
<dbReference type="InterPro" id="IPR023198">
    <property type="entry name" value="PGP-like_dom2"/>
</dbReference>
<accession>A0A7L5BXC9</accession>
<gene>
    <name evidence="1" type="ORF">G5B40_11870</name>
</gene>
<dbReference type="AlphaFoldDB" id="A0A7L5BXC9"/>
<dbReference type="InterPro" id="IPR023214">
    <property type="entry name" value="HAD_sf"/>
</dbReference>
<dbReference type="PANTHER" id="PTHR43611">
    <property type="entry name" value="ALPHA-D-GLUCOSE 1-PHOSPHATE PHOSPHATASE"/>
    <property type="match status" value="1"/>
</dbReference>
<dbReference type="CDD" id="cd02603">
    <property type="entry name" value="HAD_sEH-N_like"/>
    <property type="match status" value="1"/>
</dbReference>
<evidence type="ECO:0000313" key="2">
    <source>
        <dbReference type="Proteomes" id="UP000503336"/>
    </source>
</evidence>
<keyword evidence="2" id="KW-1185">Reference proteome</keyword>
<proteinExistence type="predicted"/>
<dbReference type="KEGG" id="hdh:G5B40_11870"/>
<dbReference type="Gene3D" id="1.10.150.240">
    <property type="entry name" value="Putative phosphatase, domain 2"/>
    <property type="match status" value="1"/>
</dbReference>
<protein>
    <submittedName>
        <fullName evidence="1">HAD family phosphatase</fullName>
    </submittedName>
</protein>
<dbReference type="Proteomes" id="UP000503336">
    <property type="component" value="Chromosome"/>
</dbReference>
<dbReference type="SFLD" id="SFLDG01129">
    <property type="entry name" value="C1.5:_HAD__Beta-PGM__Phosphata"/>
    <property type="match status" value="1"/>
</dbReference>
<sequence>MTSPTIIVFDIGNVLLDWSPAHLYRRLIPDDGLRAAFFARLPLDEMNLAGDRDGGLQTAVEAMAERYPEDAPLILAWWAGWERMCGGLIAESVVIRDAARRAGLGVWALSNFAADSWARCVRLYPELKEFDGLVISGDVKAVKPDPEIYEALERRAGRSGAELFLIDDRPANVEAARARGWGGHVFEGAAGAREALLAAGVEI</sequence>